<dbReference type="Pfam" id="PF13591">
    <property type="entry name" value="MerR_2"/>
    <property type="match status" value="1"/>
</dbReference>
<gene>
    <name evidence="2" type="ORF">IZT61_09080</name>
</gene>
<name>A0A7S9L2Q3_9SPHI</name>
<evidence type="ECO:0000313" key="2">
    <source>
        <dbReference type="EMBL" id="QPH41387.1"/>
    </source>
</evidence>
<dbReference type="AlphaFoldDB" id="A0A7S9L2Q3"/>
<evidence type="ECO:0000313" key="3">
    <source>
        <dbReference type="Proteomes" id="UP000594759"/>
    </source>
</evidence>
<keyword evidence="3" id="KW-1185">Reference proteome</keyword>
<protein>
    <submittedName>
        <fullName evidence="2">Chaperone modulator CbpM</fullName>
    </submittedName>
</protein>
<keyword evidence="1" id="KW-0175">Coiled coil</keyword>
<dbReference type="KEGG" id="pex:IZT61_09080"/>
<sequence>MENKLIAIEDICAHHQIEINFIKSLEDVGLIQTTVVKQTFFLNADELTKLERFLRLSHDLDINFEGLHAVSHLLEQLNNMQEEMSSLKNELNYYKQMQ</sequence>
<accession>A0A7S9L2Q3</accession>
<evidence type="ECO:0000256" key="1">
    <source>
        <dbReference type="SAM" id="Coils"/>
    </source>
</evidence>
<dbReference type="EMBL" id="CP064939">
    <property type="protein sequence ID" value="QPH41387.1"/>
    <property type="molecule type" value="Genomic_DNA"/>
</dbReference>
<dbReference type="RefSeq" id="WP_196100837.1">
    <property type="nucleotide sequence ID" value="NZ_CP064939.1"/>
</dbReference>
<reference evidence="2 3" key="1">
    <citation type="submission" date="2020-11" db="EMBL/GenBank/DDBJ databases">
        <title>Pedobacter endophytica, an endophytic bacteria isolated form Carex pumila.</title>
        <authorList>
            <person name="Peng Y."/>
            <person name="Jiang L."/>
            <person name="Lee J."/>
        </authorList>
    </citation>
    <scope>NUCLEOTIDE SEQUENCE [LARGE SCALE GENOMIC DNA]</scope>
    <source>
        <strain evidence="2 3">JBR3-12</strain>
    </source>
</reference>
<proteinExistence type="predicted"/>
<dbReference type="Gene3D" id="1.10.1660.10">
    <property type="match status" value="1"/>
</dbReference>
<dbReference type="Proteomes" id="UP000594759">
    <property type="component" value="Chromosome"/>
</dbReference>
<organism evidence="2 3">
    <name type="scientific">Pedobacter endophyticus</name>
    <dbReference type="NCBI Taxonomy" id="2789740"/>
    <lineage>
        <taxon>Bacteria</taxon>
        <taxon>Pseudomonadati</taxon>
        <taxon>Bacteroidota</taxon>
        <taxon>Sphingobacteriia</taxon>
        <taxon>Sphingobacteriales</taxon>
        <taxon>Sphingobacteriaceae</taxon>
        <taxon>Pedobacter</taxon>
    </lineage>
</organism>
<feature type="coiled-coil region" evidence="1">
    <location>
        <begin position="70"/>
        <end position="97"/>
    </location>
</feature>